<comment type="caution">
    <text evidence="1">The sequence shown here is derived from an EMBL/GenBank/DDBJ whole genome shotgun (WGS) entry which is preliminary data.</text>
</comment>
<name>A0A814A358_9BILA</name>
<accession>A0A814A358</accession>
<evidence type="ECO:0000313" key="1">
    <source>
        <dbReference type="EMBL" id="CAF0906943.1"/>
    </source>
</evidence>
<keyword evidence="2" id="KW-1185">Reference proteome</keyword>
<organism evidence="1 2">
    <name type="scientific">Brachionus calyciflorus</name>
    <dbReference type="NCBI Taxonomy" id="104777"/>
    <lineage>
        <taxon>Eukaryota</taxon>
        <taxon>Metazoa</taxon>
        <taxon>Spiralia</taxon>
        <taxon>Gnathifera</taxon>
        <taxon>Rotifera</taxon>
        <taxon>Eurotatoria</taxon>
        <taxon>Monogononta</taxon>
        <taxon>Pseudotrocha</taxon>
        <taxon>Ploima</taxon>
        <taxon>Brachionidae</taxon>
        <taxon>Brachionus</taxon>
    </lineage>
</organism>
<dbReference type="Proteomes" id="UP000663879">
    <property type="component" value="Unassembled WGS sequence"/>
</dbReference>
<gene>
    <name evidence="1" type="ORF">OXX778_LOCUS11694</name>
</gene>
<evidence type="ECO:0000313" key="2">
    <source>
        <dbReference type="Proteomes" id="UP000663879"/>
    </source>
</evidence>
<proteinExistence type="predicted"/>
<sequence>MDAKRFIDLTKSLDTKSDHVFLNEFSNKFYQGSIKKEYNVSYNENSPELKNAIINNLFYNRNFLKQKRFETHSFQYLASIIEKIKNSENEIAQLLFLLQVSKSNLLGHYFDHILKHLRKLVIAHPNTRHFEHEHIYFYDLFEHLKRNAGIRQVIKESVLSNGCSEFNFSFDKLKLFFINSKFRELRGFGGVDKIYVSLLKREDYFLDDVDETLDHKEKIVQFEFVRVFIHVVAEIALRSSLNNLNETEKSSQIGTFAENKIFNCRIDWRESWMSREININYCSDFFERLLKEEKLDTFDLDKARVKLIESNVIMGCDNDFKNFLNEI</sequence>
<dbReference type="AlphaFoldDB" id="A0A814A358"/>
<reference evidence="1" key="1">
    <citation type="submission" date="2021-02" db="EMBL/GenBank/DDBJ databases">
        <authorList>
            <person name="Nowell W R."/>
        </authorList>
    </citation>
    <scope>NUCLEOTIDE SEQUENCE</scope>
    <source>
        <strain evidence="1">Ploen Becks lab</strain>
    </source>
</reference>
<protein>
    <submittedName>
        <fullName evidence="1">Uncharacterized protein</fullName>
    </submittedName>
</protein>
<dbReference type="EMBL" id="CAJNOC010002017">
    <property type="protein sequence ID" value="CAF0906943.1"/>
    <property type="molecule type" value="Genomic_DNA"/>
</dbReference>